<accession>A0ABD2BHJ7</accession>
<evidence type="ECO:0000313" key="3">
    <source>
        <dbReference type="Proteomes" id="UP001607302"/>
    </source>
</evidence>
<reference evidence="2 3" key="1">
    <citation type="journal article" date="2024" name="Ann. Entomol. Soc. Am.">
        <title>Genomic analyses of the southern and eastern yellowjacket wasps (Hymenoptera: Vespidae) reveal evolutionary signatures of social life.</title>
        <authorList>
            <person name="Catto M.A."/>
            <person name="Caine P.B."/>
            <person name="Orr S.E."/>
            <person name="Hunt B.G."/>
            <person name="Goodisman M.A.D."/>
        </authorList>
    </citation>
    <scope>NUCLEOTIDE SEQUENCE [LARGE SCALE GENOMIC DNA]</scope>
    <source>
        <strain evidence="2">233</strain>
        <tissue evidence="2">Head and thorax</tissue>
    </source>
</reference>
<keyword evidence="3" id="KW-1185">Reference proteome</keyword>
<protein>
    <submittedName>
        <fullName evidence="2">Cytochrome P450 4C1-like isoform X1</fullName>
    </submittedName>
</protein>
<dbReference type="Proteomes" id="UP001607302">
    <property type="component" value="Unassembled WGS sequence"/>
</dbReference>
<evidence type="ECO:0000256" key="1">
    <source>
        <dbReference type="SAM" id="MobiDB-lite"/>
    </source>
</evidence>
<name>A0ABD2BHJ7_VESSQ</name>
<evidence type="ECO:0000313" key="2">
    <source>
        <dbReference type="EMBL" id="KAL2732120.1"/>
    </source>
</evidence>
<feature type="region of interest" description="Disordered" evidence="1">
    <location>
        <begin position="1"/>
        <end position="26"/>
    </location>
</feature>
<organism evidence="2 3">
    <name type="scientific">Vespula squamosa</name>
    <name type="common">Southern yellow jacket</name>
    <name type="synonym">Wasp</name>
    <dbReference type="NCBI Taxonomy" id="30214"/>
    <lineage>
        <taxon>Eukaryota</taxon>
        <taxon>Metazoa</taxon>
        <taxon>Ecdysozoa</taxon>
        <taxon>Arthropoda</taxon>
        <taxon>Hexapoda</taxon>
        <taxon>Insecta</taxon>
        <taxon>Pterygota</taxon>
        <taxon>Neoptera</taxon>
        <taxon>Endopterygota</taxon>
        <taxon>Hymenoptera</taxon>
        <taxon>Apocrita</taxon>
        <taxon>Aculeata</taxon>
        <taxon>Vespoidea</taxon>
        <taxon>Vespidae</taxon>
        <taxon>Vespinae</taxon>
        <taxon>Vespula</taxon>
    </lineage>
</organism>
<feature type="compositionally biased region" description="Polar residues" evidence="1">
    <location>
        <begin position="8"/>
        <end position="22"/>
    </location>
</feature>
<comment type="caution">
    <text evidence="2">The sequence shown here is derived from an EMBL/GenBank/DDBJ whole genome shotgun (WGS) entry which is preliminary data.</text>
</comment>
<gene>
    <name evidence="2" type="ORF">V1478_004379</name>
</gene>
<dbReference type="EMBL" id="JAUDFV010000096">
    <property type="protein sequence ID" value="KAL2732120.1"/>
    <property type="molecule type" value="Genomic_DNA"/>
</dbReference>
<proteinExistence type="predicted"/>
<sequence length="64" mass="7447">MEKKESMLRSTINKTQESSEQKPNILPDFLFEASHDGKYSEQDIRDKINKIAIAINRIYYSVAI</sequence>
<dbReference type="AlphaFoldDB" id="A0ABD2BHJ7"/>